<dbReference type="KEGG" id="tva:4771435"/>
<dbReference type="Proteomes" id="UP000001542">
    <property type="component" value="Unassembled WGS sequence"/>
</dbReference>
<evidence type="ECO:0000313" key="2">
    <source>
        <dbReference type="Proteomes" id="UP000001542"/>
    </source>
</evidence>
<evidence type="ECO:0000313" key="1">
    <source>
        <dbReference type="EMBL" id="EAY13456.1"/>
    </source>
</evidence>
<organism evidence="1 2">
    <name type="scientific">Trichomonas vaginalis (strain ATCC PRA-98 / G3)</name>
    <dbReference type="NCBI Taxonomy" id="412133"/>
    <lineage>
        <taxon>Eukaryota</taxon>
        <taxon>Metamonada</taxon>
        <taxon>Parabasalia</taxon>
        <taxon>Trichomonadida</taxon>
        <taxon>Trichomonadidae</taxon>
        <taxon>Trichomonas</taxon>
    </lineage>
</organism>
<dbReference type="VEuPathDB" id="TrichDB:TVAG_206240"/>
<keyword evidence="2" id="KW-1185">Reference proteome</keyword>
<name>A2E1K9_TRIV3</name>
<proteinExistence type="predicted"/>
<reference evidence="1" key="2">
    <citation type="journal article" date="2007" name="Science">
        <title>Draft genome sequence of the sexually transmitted pathogen Trichomonas vaginalis.</title>
        <authorList>
            <person name="Carlton J.M."/>
            <person name="Hirt R.P."/>
            <person name="Silva J.C."/>
            <person name="Delcher A.L."/>
            <person name="Schatz M."/>
            <person name="Zhao Q."/>
            <person name="Wortman J.R."/>
            <person name="Bidwell S.L."/>
            <person name="Alsmark U.C.M."/>
            <person name="Besteiro S."/>
            <person name="Sicheritz-Ponten T."/>
            <person name="Noel C.J."/>
            <person name="Dacks J.B."/>
            <person name="Foster P.G."/>
            <person name="Simillion C."/>
            <person name="Van de Peer Y."/>
            <person name="Miranda-Saavedra D."/>
            <person name="Barton G.J."/>
            <person name="Westrop G.D."/>
            <person name="Mueller S."/>
            <person name="Dessi D."/>
            <person name="Fiori P.L."/>
            <person name="Ren Q."/>
            <person name="Paulsen I."/>
            <person name="Zhang H."/>
            <person name="Bastida-Corcuera F.D."/>
            <person name="Simoes-Barbosa A."/>
            <person name="Brown M.T."/>
            <person name="Hayes R.D."/>
            <person name="Mukherjee M."/>
            <person name="Okumura C.Y."/>
            <person name="Schneider R."/>
            <person name="Smith A.J."/>
            <person name="Vanacova S."/>
            <person name="Villalvazo M."/>
            <person name="Haas B.J."/>
            <person name="Pertea M."/>
            <person name="Feldblyum T.V."/>
            <person name="Utterback T.R."/>
            <person name="Shu C.L."/>
            <person name="Osoegawa K."/>
            <person name="de Jong P.J."/>
            <person name="Hrdy I."/>
            <person name="Horvathova L."/>
            <person name="Zubacova Z."/>
            <person name="Dolezal P."/>
            <person name="Malik S.B."/>
            <person name="Logsdon J.M. Jr."/>
            <person name="Henze K."/>
            <person name="Gupta A."/>
            <person name="Wang C.C."/>
            <person name="Dunne R.L."/>
            <person name="Upcroft J.A."/>
            <person name="Upcroft P."/>
            <person name="White O."/>
            <person name="Salzberg S.L."/>
            <person name="Tang P."/>
            <person name="Chiu C.-H."/>
            <person name="Lee Y.-S."/>
            <person name="Embley T.M."/>
            <person name="Coombs G.H."/>
            <person name="Mottram J.C."/>
            <person name="Tachezy J."/>
            <person name="Fraser-Liggett C.M."/>
            <person name="Johnson P.J."/>
        </authorList>
    </citation>
    <scope>NUCLEOTIDE SEQUENCE [LARGE SCALE GENOMIC DNA]</scope>
    <source>
        <strain evidence="1">G3</strain>
    </source>
</reference>
<dbReference type="VEuPathDB" id="TrichDB:TVAGG3_0519220"/>
<accession>A2E1K9</accession>
<reference evidence="1" key="1">
    <citation type="submission" date="2006-10" db="EMBL/GenBank/DDBJ databases">
        <authorList>
            <person name="Amadeo P."/>
            <person name="Zhao Q."/>
            <person name="Wortman J."/>
            <person name="Fraser-Liggett C."/>
            <person name="Carlton J."/>
        </authorList>
    </citation>
    <scope>NUCLEOTIDE SEQUENCE</scope>
    <source>
        <strain evidence="1">G3</strain>
    </source>
</reference>
<dbReference type="RefSeq" id="XP_001325679.1">
    <property type="nucleotide sequence ID" value="XM_001325644.1"/>
</dbReference>
<sequence length="972" mass="112956">MAEELLQELDDLCSKLFSPKIDELSMLRSYQNQIIYNFDNFDLFIQLLTGRQCEDRVILFLIDAIKKQVKFYYSNIDISSVIQSIINIQDKDIMNGKFSESFADLIAFLILFQYNLTGNFILPEIHILNFKFQLMMNLINYLQSDSFKFCPELRLINEETKNLPKSLRNPVKRDYKFEMADHFLNNYMISFMDDVISILDQDSVLGIPLLNKTLLFQNKQDEFDAFIIPPEILIILKQRLIFQELYNDFLRCPPDFSNEILNLCCTISRTLFSFEDEEFVQQMFQVFLTFLNCDTLFASYMSIASFANWMSSLENLIKVMNLDEIMKELINFVYKMNRINPIFYIPLLKSMFLLSSKSYQIKNDSLSLDFIQNALVQLEMSTIESIGQIWQTVLSELQDNKSTLSDTISVLWKTSTVDSCNYLIGCFKEINVFDSSDSNFVKSSFILKMFYIFMENKIYIKSYEHLGIIINLILCYSQAIFPQLKTFKDTTAKTINVEILLQIYALFFKNYPKFSEFSLISKLTSINCFEVANMMIKLALGSIIIGINVDLSIFIIENFITQQDFKNLNEIPALLQKYIASIKLSNLKKPDFTILGIIYLNFPKFQDQINNLIPKLQKTDLLSKSIYFGIRGSILSTIQTPSDWIKYCSSFINDIKDIPSLFSDCDEFLVKECRILLRFIKIICKNIPQSNDWPSRNKIRFKLFSYFMYMISAIFDKISPKILDEKHQINSKLFSTMIKCIETMNCLIESPLGNIGAMISFGDPTFVTFVKNLAETVLDLPITQISSYFRFNFSFITFIFYVTNYCGGILQLLPNVTVIFLRYLQIPFQIPTQELIDSVCLTLNSFLLYIEQNLLNSHFIMALNSLVNLKDITNAAIFITNFCNRDSTFVIEIASKYAMHFKEKSYQKIVRSVFNHLFEGDEGEVDDDGNLVQFLALEQFVIGMRNIGMPLDAIDDLSPYFEILNIVSQPNQ</sequence>
<dbReference type="InParanoid" id="A2E1K9"/>
<gene>
    <name evidence="1" type="ORF">TVAG_206240</name>
</gene>
<protein>
    <submittedName>
        <fullName evidence="1">Uncharacterized protein</fullName>
    </submittedName>
</protein>
<dbReference type="EMBL" id="DS113285">
    <property type="protein sequence ID" value="EAY13456.1"/>
    <property type="molecule type" value="Genomic_DNA"/>
</dbReference>
<dbReference type="AlphaFoldDB" id="A2E1K9"/>